<evidence type="ECO:0000256" key="9">
    <source>
        <dbReference type="ARBA" id="ARBA00049529"/>
    </source>
</evidence>
<dbReference type="SUPFAM" id="SSF56752">
    <property type="entry name" value="D-aminoacid aminotransferase-like PLP-dependent enzymes"/>
    <property type="match status" value="1"/>
</dbReference>
<gene>
    <name evidence="13" type="primary">pabC</name>
    <name evidence="13" type="ORF">D0907_09200</name>
</gene>
<evidence type="ECO:0000256" key="5">
    <source>
        <dbReference type="ARBA" id="ARBA00022909"/>
    </source>
</evidence>
<evidence type="ECO:0000256" key="10">
    <source>
        <dbReference type="ARBA" id="ARBA00054027"/>
    </source>
</evidence>
<reference evidence="13 14" key="1">
    <citation type="submission" date="2018-08" db="EMBL/GenBank/DDBJ databases">
        <title>Draft genome sequence of Pseudoalteromonas donghaensis HJ51.</title>
        <authorList>
            <person name="Oh J."/>
            <person name="Roh D."/>
        </authorList>
    </citation>
    <scope>NUCLEOTIDE SEQUENCE [LARGE SCALE GENOMIC DNA]</scope>
    <source>
        <strain evidence="13 14">HJ51</strain>
    </source>
</reference>
<dbReference type="PANTHER" id="PTHR42743:SF2">
    <property type="entry name" value="AMINODEOXYCHORISMATE LYASE"/>
    <property type="match status" value="1"/>
</dbReference>
<dbReference type="CDD" id="cd01559">
    <property type="entry name" value="ADCL_like"/>
    <property type="match status" value="1"/>
</dbReference>
<evidence type="ECO:0000256" key="11">
    <source>
        <dbReference type="ARBA" id="ARBA00069174"/>
    </source>
</evidence>
<dbReference type="NCBIfam" id="NF004761">
    <property type="entry name" value="PRK06092.1"/>
    <property type="match status" value="1"/>
</dbReference>
<keyword evidence="6 13" id="KW-0456">Lyase</keyword>
<dbReference type="RefSeq" id="WP_065978484.1">
    <property type="nucleotide sequence ID" value="NZ_CP032090.1"/>
</dbReference>
<dbReference type="NCBIfam" id="TIGR03461">
    <property type="entry name" value="pabC_Proteo"/>
    <property type="match status" value="1"/>
</dbReference>
<dbReference type="EMBL" id="CP032090">
    <property type="protein sequence ID" value="AXV65437.1"/>
    <property type="molecule type" value="Genomic_DNA"/>
</dbReference>
<dbReference type="Proteomes" id="UP000264605">
    <property type="component" value="Chromosome"/>
</dbReference>
<evidence type="ECO:0000256" key="2">
    <source>
        <dbReference type="ARBA" id="ARBA00009320"/>
    </source>
</evidence>
<dbReference type="InterPro" id="IPR043131">
    <property type="entry name" value="BCAT-like_N"/>
</dbReference>
<comment type="pathway">
    <text evidence="7">Cofactor biosynthesis; tetrahydrofolate biosynthesis; 4-aminobenzoate from chorismate: step 2/2.</text>
</comment>
<dbReference type="GO" id="GO:0008696">
    <property type="term" value="F:4-amino-4-deoxychorismate lyase activity"/>
    <property type="evidence" value="ECO:0007669"/>
    <property type="project" value="UniProtKB-UniRule"/>
</dbReference>
<evidence type="ECO:0000256" key="4">
    <source>
        <dbReference type="ARBA" id="ARBA00022898"/>
    </source>
</evidence>
<dbReference type="InterPro" id="IPR050571">
    <property type="entry name" value="Class-IV_PLP-Dep_Aminotrnsfr"/>
</dbReference>
<proteinExistence type="inferred from homology"/>
<organism evidence="13 14">
    <name type="scientific">Pseudoalteromonas lipolytica</name>
    <dbReference type="NCBI Taxonomy" id="570156"/>
    <lineage>
        <taxon>Bacteria</taxon>
        <taxon>Pseudomonadati</taxon>
        <taxon>Pseudomonadota</taxon>
        <taxon>Gammaproteobacteria</taxon>
        <taxon>Alteromonadales</taxon>
        <taxon>Pseudoalteromonadaceae</taxon>
        <taxon>Pseudoalteromonas</taxon>
    </lineage>
</organism>
<evidence type="ECO:0000313" key="13">
    <source>
        <dbReference type="EMBL" id="AXV65437.1"/>
    </source>
</evidence>
<dbReference type="GO" id="GO:0030170">
    <property type="term" value="F:pyridoxal phosphate binding"/>
    <property type="evidence" value="ECO:0007669"/>
    <property type="project" value="InterPro"/>
</dbReference>
<dbReference type="Pfam" id="PF01063">
    <property type="entry name" value="Aminotran_4"/>
    <property type="match status" value="1"/>
</dbReference>
<comment type="subunit">
    <text evidence="3">Homodimer.</text>
</comment>
<evidence type="ECO:0000256" key="3">
    <source>
        <dbReference type="ARBA" id="ARBA00011738"/>
    </source>
</evidence>
<dbReference type="PANTHER" id="PTHR42743">
    <property type="entry name" value="AMINO-ACID AMINOTRANSFERASE"/>
    <property type="match status" value="1"/>
</dbReference>
<dbReference type="InterPro" id="IPR001544">
    <property type="entry name" value="Aminotrans_IV"/>
</dbReference>
<comment type="similarity">
    <text evidence="2">Belongs to the class-IV pyridoxal-phosphate-dependent aminotransferase family.</text>
</comment>
<dbReference type="FunFam" id="3.20.10.10:FF:000002">
    <property type="entry name" value="D-alanine aminotransferase"/>
    <property type="match status" value="1"/>
</dbReference>
<dbReference type="InterPro" id="IPR017824">
    <property type="entry name" value="Aminodeoxychorismate_lyase_IV"/>
</dbReference>
<evidence type="ECO:0000256" key="7">
    <source>
        <dbReference type="ARBA" id="ARBA00035633"/>
    </source>
</evidence>
<comment type="catalytic activity">
    <reaction evidence="9">
        <text>4-amino-4-deoxychorismate = 4-aminobenzoate + pyruvate + H(+)</text>
        <dbReference type="Rhea" id="RHEA:16201"/>
        <dbReference type="ChEBI" id="CHEBI:15361"/>
        <dbReference type="ChEBI" id="CHEBI:15378"/>
        <dbReference type="ChEBI" id="CHEBI:17836"/>
        <dbReference type="ChEBI" id="CHEBI:58406"/>
        <dbReference type="EC" id="4.1.3.38"/>
    </reaction>
</comment>
<dbReference type="InterPro" id="IPR036038">
    <property type="entry name" value="Aminotransferase-like"/>
</dbReference>
<evidence type="ECO:0000256" key="8">
    <source>
        <dbReference type="ARBA" id="ARBA00035676"/>
    </source>
</evidence>
<keyword evidence="4" id="KW-0663">Pyridoxal phosphate</keyword>
<dbReference type="Gene3D" id="3.30.470.10">
    <property type="match status" value="1"/>
</dbReference>
<protein>
    <recommendedName>
        <fullName evidence="11 12">Aminodeoxychorismate lyase</fullName>
        <ecNumber evidence="8 12">4.1.3.38</ecNumber>
    </recommendedName>
</protein>
<evidence type="ECO:0000256" key="6">
    <source>
        <dbReference type="ARBA" id="ARBA00023239"/>
    </source>
</evidence>
<dbReference type="GeneID" id="99505636"/>
<sequence>MSKFKQTIIITNDHTMVSFQDRGLNYGDGFFTTARINDASIEHWPLHKARLIECAARLAFPTLDVMAIENASLQAIGDIQSGILKIVITRGSGGRGYGLPEAPSIQVLITVLPAVAHYKTWQEQGVSLAISSIKLAHQPVLAGLKTLNRLEQVLIKNQMNTLNCDDVVVLDINDNVIESSAANLFAIKNEQIFSPQLNNCGITGVYLKSLCAKLAIEFKQISVEELLAMDAVFMCNSLMGVVPVAAITDTQFDITRSKALLATQFAKENV</sequence>
<dbReference type="GO" id="GO:0046656">
    <property type="term" value="P:folic acid biosynthetic process"/>
    <property type="evidence" value="ECO:0007669"/>
    <property type="project" value="UniProtKB-KW"/>
</dbReference>
<comment type="cofactor">
    <cofactor evidence="1">
        <name>pyridoxal 5'-phosphate</name>
        <dbReference type="ChEBI" id="CHEBI:597326"/>
    </cofactor>
</comment>
<dbReference type="InterPro" id="IPR043132">
    <property type="entry name" value="BCAT-like_C"/>
</dbReference>
<evidence type="ECO:0000256" key="1">
    <source>
        <dbReference type="ARBA" id="ARBA00001933"/>
    </source>
</evidence>
<accession>A0AAD0WCG7</accession>
<dbReference type="KEGG" id="pdj:D0907_09200"/>
<name>A0AAD0WCG7_9GAMM</name>
<comment type="function">
    <text evidence="10">Involved in the biosynthesis of p-aminobenzoate (PABA), a precursor of tetrahydrofolate. Converts 4-amino-4-deoxychorismate into 4-aminobenzoate (PABA) and pyruvate.</text>
</comment>
<dbReference type="AlphaFoldDB" id="A0AAD0WCG7"/>
<keyword evidence="5" id="KW-0289">Folate biosynthesis</keyword>
<dbReference type="GO" id="GO:0008153">
    <property type="term" value="P:4-aminobenzoate biosynthetic process"/>
    <property type="evidence" value="ECO:0007669"/>
    <property type="project" value="UniProtKB-UniRule"/>
</dbReference>
<dbReference type="Gene3D" id="3.20.10.10">
    <property type="entry name" value="D-amino Acid Aminotransferase, subunit A, domain 2"/>
    <property type="match status" value="1"/>
</dbReference>
<evidence type="ECO:0000313" key="14">
    <source>
        <dbReference type="Proteomes" id="UP000264605"/>
    </source>
</evidence>
<dbReference type="GO" id="GO:0005829">
    <property type="term" value="C:cytosol"/>
    <property type="evidence" value="ECO:0007669"/>
    <property type="project" value="TreeGrafter"/>
</dbReference>
<dbReference type="EC" id="4.1.3.38" evidence="8 12"/>
<evidence type="ECO:0000256" key="12">
    <source>
        <dbReference type="NCBIfam" id="TIGR03461"/>
    </source>
</evidence>